<proteinExistence type="predicted"/>
<reference evidence="2 3" key="1">
    <citation type="journal article" date="2015" name="BMC Genomics">
        <title>Insights from the genome of Ophiocordyceps polyrhachis-furcata to pathogenicity and host specificity in insect fungi.</title>
        <authorList>
            <person name="Wichadakul D."/>
            <person name="Kobmoo N."/>
            <person name="Ingsriswang S."/>
            <person name="Tangphatsornruang S."/>
            <person name="Chantasingh D."/>
            <person name="Luangsa-ard J.J."/>
            <person name="Eurwilaichitr L."/>
        </authorList>
    </citation>
    <scope>NUCLEOTIDE SEQUENCE [LARGE SCALE GENOMIC DNA]</scope>
    <source>
        <strain evidence="2 3">BCC 54312</strain>
    </source>
</reference>
<name>A0A367LAW8_9HYPO</name>
<evidence type="ECO:0000313" key="2">
    <source>
        <dbReference type="EMBL" id="RCI11554.1"/>
    </source>
</evidence>
<feature type="compositionally biased region" description="Polar residues" evidence="1">
    <location>
        <begin position="336"/>
        <end position="350"/>
    </location>
</feature>
<feature type="compositionally biased region" description="Low complexity" evidence="1">
    <location>
        <begin position="367"/>
        <end position="380"/>
    </location>
</feature>
<keyword evidence="3" id="KW-1185">Reference proteome</keyword>
<protein>
    <submittedName>
        <fullName evidence="2">Uncharacterized protein</fullName>
    </submittedName>
</protein>
<evidence type="ECO:0000256" key="1">
    <source>
        <dbReference type="SAM" id="MobiDB-lite"/>
    </source>
</evidence>
<dbReference type="OrthoDB" id="5145552at2759"/>
<dbReference type="EMBL" id="LKCN02000010">
    <property type="protein sequence ID" value="RCI11554.1"/>
    <property type="molecule type" value="Genomic_DNA"/>
</dbReference>
<feature type="region of interest" description="Disordered" evidence="1">
    <location>
        <begin position="1"/>
        <end position="36"/>
    </location>
</feature>
<sequence>MPRPSLQSSPPFPLDERVESNGHEPVTRPASLQHSTRAIQIETASPRLLPVPMNQHTGWEASNVPTAKCDLCQKQSRGVIQKCSQCKLSVCKTCAHDHRLQDDPRHALDPDAVDWKPPSSSAVRKTRPSPQKGRIRKRKSVTTAPGRRQLRERDRVPSKARFRPPPPSRKTSVPFNNVAGHETHSESPLTEAGRRHEDKLDASAAETAEIAAILAGMQRQPSSVNDGLHLPPVRSVNDTLQHDHLPSLRTLHPSLGVRKILETDGFSLPRPAVMVYGNLHRTSDVRHEAATHDDGGNQPDENAAWNHQQSDTFYHYPPIASDFGLANMTFSVSSATQGPVWQSHTVSRTPLPSRRPQHQGQQAAELSQTDQSTTASSSSSNAEGPLTTWENSASSRVA</sequence>
<organism evidence="2 3">
    <name type="scientific">Ophiocordyceps polyrhachis-furcata BCC 54312</name>
    <dbReference type="NCBI Taxonomy" id="1330021"/>
    <lineage>
        <taxon>Eukaryota</taxon>
        <taxon>Fungi</taxon>
        <taxon>Dikarya</taxon>
        <taxon>Ascomycota</taxon>
        <taxon>Pezizomycotina</taxon>
        <taxon>Sordariomycetes</taxon>
        <taxon>Hypocreomycetidae</taxon>
        <taxon>Hypocreales</taxon>
        <taxon>Ophiocordycipitaceae</taxon>
        <taxon>Ophiocordyceps</taxon>
    </lineage>
</organism>
<dbReference type="Proteomes" id="UP000253664">
    <property type="component" value="Unassembled WGS sequence"/>
</dbReference>
<dbReference type="AlphaFoldDB" id="A0A367LAW8"/>
<evidence type="ECO:0000313" key="3">
    <source>
        <dbReference type="Proteomes" id="UP000253664"/>
    </source>
</evidence>
<feature type="region of interest" description="Disordered" evidence="1">
    <location>
        <begin position="101"/>
        <end position="199"/>
    </location>
</feature>
<accession>A0A367LAW8</accession>
<feature type="region of interest" description="Disordered" evidence="1">
    <location>
        <begin position="336"/>
        <end position="398"/>
    </location>
</feature>
<gene>
    <name evidence="2" type="ORF">L249_7348</name>
</gene>
<feature type="compositionally biased region" description="Polar residues" evidence="1">
    <location>
        <begin position="388"/>
        <end position="398"/>
    </location>
</feature>
<comment type="caution">
    <text evidence="2">The sequence shown here is derived from an EMBL/GenBank/DDBJ whole genome shotgun (WGS) entry which is preliminary data.</text>
</comment>
<feature type="compositionally biased region" description="Basic and acidic residues" evidence="1">
    <location>
        <begin position="14"/>
        <end position="26"/>
    </location>
</feature>